<dbReference type="Proteomes" id="UP000593875">
    <property type="component" value="Chromosome"/>
</dbReference>
<protein>
    <recommendedName>
        <fullName evidence="3">histidine kinase</fullName>
        <ecNumber evidence="3">2.7.13.3</ecNumber>
    </recommendedName>
</protein>
<evidence type="ECO:0000256" key="3">
    <source>
        <dbReference type="ARBA" id="ARBA00012438"/>
    </source>
</evidence>
<keyword evidence="6" id="KW-0418">Kinase</keyword>
<dbReference type="PROSITE" id="PS50112">
    <property type="entry name" value="PAS"/>
    <property type="match status" value="1"/>
</dbReference>
<evidence type="ECO:0000256" key="5">
    <source>
        <dbReference type="ARBA" id="ARBA00022679"/>
    </source>
</evidence>
<dbReference type="GO" id="GO:0005886">
    <property type="term" value="C:plasma membrane"/>
    <property type="evidence" value="ECO:0007669"/>
    <property type="project" value="UniProtKB-SubCell"/>
</dbReference>
<dbReference type="Pfam" id="PF08447">
    <property type="entry name" value="PAS_3"/>
    <property type="match status" value="2"/>
</dbReference>
<dbReference type="KEGG" id="mlir:LPB04_17260"/>
<evidence type="ECO:0000259" key="12">
    <source>
        <dbReference type="PROSITE" id="PS50112"/>
    </source>
</evidence>
<dbReference type="PROSITE" id="PS50113">
    <property type="entry name" value="PAC"/>
    <property type="match status" value="4"/>
</dbReference>
<dbReference type="Gene3D" id="3.30.565.10">
    <property type="entry name" value="Histidine kinase-like ATPase, C-terminal domain"/>
    <property type="match status" value="1"/>
</dbReference>
<dbReference type="SUPFAM" id="SSF55874">
    <property type="entry name" value="ATPase domain of HSP90 chaperone/DNA topoisomerase II/histidine kinase"/>
    <property type="match status" value="1"/>
</dbReference>
<dbReference type="PRINTS" id="PR00344">
    <property type="entry name" value="BCTRLSENSOR"/>
</dbReference>
<feature type="domain" description="PAS" evidence="12">
    <location>
        <begin position="453"/>
        <end position="523"/>
    </location>
</feature>
<evidence type="ECO:0000259" key="10">
    <source>
        <dbReference type="PROSITE" id="PS50109"/>
    </source>
</evidence>
<feature type="domain" description="PAC" evidence="13">
    <location>
        <begin position="526"/>
        <end position="578"/>
    </location>
</feature>
<dbReference type="PANTHER" id="PTHR43047">
    <property type="entry name" value="TWO-COMPONENT HISTIDINE PROTEIN KINASE"/>
    <property type="match status" value="1"/>
</dbReference>
<evidence type="ECO:0000313" key="15">
    <source>
        <dbReference type="Proteomes" id="UP000593875"/>
    </source>
</evidence>
<dbReference type="InterPro" id="IPR000014">
    <property type="entry name" value="PAS"/>
</dbReference>
<dbReference type="CDD" id="cd00075">
    <property type="entry name" value="HATPase"/>
    <property type="match status" value="1"/>
</dbReference>
<dbReference type="SUPFAM" id="SSF47384">
    <property type="entry name" value="Homodimeric domain of signal transducing histidine kinase"/>
    <property type="match status" value="1"/>
</dbReference>
<dbReference type="EC" id="2.7.13.3" evidence="3"/>
<feature type="domain" description="Histidine kinase" evidence="10">
    <location>
        <begin position="589"/>
        <end position="811"/>
    </location>
</feature>
<dbReference type="InterPro" id="IPR005467">
    <property type="entry name" value="His_kinase_dom"/>
</dbReference>
<evidence type="ECO:0000256" key="1">
    <source>
        <dbReference type="ARBA" id="ARBA00000085"/>
    </source>
</evidence>
<dbReference type="SMART" id="SM00091">
    <property type="entry name" value="PAS"/>
    <property type="match status" value="3"/>
</dbReference>
<evidence type="ECO:0000259" key="11">
    <source>
        <dbReference type="PROSITE" id="PS50110"/>
    </source>
</evidence>
<feature type="domain" description="Response regulatory" evidence="11">
    <location>
        <begin position="841"/>
        <end position="957"/>
    </location>
</feature>
<keyword evidence="15" id="KW-1185">Reference proteome</keyword>
<dbReference type="GO" id="GO:0009927">
    <property type="term" value="F:histidine phosphotransfer kinase activity"/>
    <property type="evidence" value="ECO:0007669"/>
    <property type="project" value="TreeGrafter"/>
</dbReference>
<dbReference type="NCBIfam" id="TIGR00229">
    <property type="entry name" value="sensory_box"/>
    <property type="match status" value="2"/>
</dbReference>
<dbReference type="CDD" id="cd17580">
    <property type="entry name" value="REC_2_DhkD-like"/>
    <property type="match status" value="1"/>
</dbReference>
<dbReference type="Pfam" id="PF00512">
    <property type="entry name" value="HisKA"/>
    <property type="match status" value="1"/>
</dbReference>
<dbReference type="InterPro" id="IPR001789">
    <property type="entry name" value="Sig_transdc_resp-reg_receiver"/>
</dbReference>
<feature type="domain" description="PAC" evidence="13">
    <location>
        <begin position="249"/>
        <end position="301"/>
    </location>
</feature>
<evidence type="ECO:0000256" key="4">
    <source>
        <dbReference type="ARBA" id="ARBA00022553"/>
    </source>
</evidence>
<evidence type="ECO:0000256" key="7">
    <source>
        <dbReference type="ARBA" id="ARBA00023012"/>
    </source>
</evidence>
<accession>A0A7L9U3U1</accession>
<dbReference type="SUPFAM" id="SSF52172">
    <property type="entry name" value="CheY-like"/>
    <property type="match status" value="1"/>
</dbReference>
<evidence type="ECO:0000256" key="6">
    <source>
        <dbReference type="ARBA" id="ARBA00022777"/>
    </source>
</evidence>
<keyword evidence="7" id="KW-0902">Two-component regulatory system</keyword>
<feature type="domain" description="PAC" evidence="13">
    <location>
        <begin position="113"/>
        <end position="166"/>
    </location>
</feature>
<dbReference type="InterPro" id="IPR013655">
    <property type="entry name" value="PAS_fold_3"/>
</dbReference>
<keyword evidence="8" id="KW-0472">Membrane</keyword>
<dbReference type="GO" id="GO:0000155">
    <property type="term" value="F:phosphorelay sensor kinase activity"/>
    <property type="evidence" value="ECO:0007669"/>
    <property type="project" value="InterPro"/>
</dbReference>
<evidence type="ECO:0000313" key="14">
    <source>
        <dbReference type="EMBL" id="QOL48696.1"/>
    </source>
</evidence>
<dbReference type="InterPro" id="IPR036097">
    <property type="entry name" value="HisK_dim/P_sf"/>
</dbReference>
<gene>
    <name evidence="14" type="ORF">LPB04_17260</name>
</gene>
<dbReference type="InterPro" id="IPR036890">
    <property type="entry name" value="HATPase_C_sf"/>
</dbReference>
<dbReference type="CDD" id="cd00082">
    <property type="entry name" value="HisKA"/>
    <property type="match status" value="1"/>
</dbReference>
<dbReference type="PANTHER" id="PTHR43047:SF72">
    <property type="entry name" value="OSMOSENSING HISTIDINE PROTEIN KINASE SLN1"/>
    <property type="match status" value="1"/>
</dbReference>
<dbReference type="InterPro" id="IPR013656">
    <property type="entry name" value="PAS_4"/>
</dbReference>
<name>A0A7L9U3U1_9BURK</name>
<dbReference type="Pfam" id="PF08448">
    <property type="entry name" value="PAS_4"/>
    <property type="match status" value="2"/>
</dbReference>
<dbReference type="PROSITE" id="PS50110">
    <property type="entry name" value="RESPONSE_REGULATORY"/>
    <property type="match status" value="1"/>
</dbReference>
<dbReference type="FunFam" id="3.30.450.20:FF:000099">
    <property type="entry name" value="Sensory box sensor histidine kinase"/>
    <property type="match status" value="1"/>
</dbReference>
<dbReference type="RefSeq" id="WP_193685739.1">
    <property type="nucleotide sequence ID" value="NZ_CP062941.1"/>
</dbReference>
<dbReference type="SMART" id="SM00086">
    <property type="entry name" value="PAC"/>
    <property type="match status" value="4"/>
</dbReference>
<dbReference type="Gene3D" id="1.10.287.130">
    <property type="match status" value="1"/>
</dbReference>
<dbReference type="CDD" id="cd00130">
    <property type="entry name" value="PAS"/>
    <property type="match status" value="2"/>
</dbReference>
<dbReference type="InterPro" id="IPR001610">
    <property type="entry name" value="PAC"/>
</dbReference>
<keyword evidence="4 9" id="KW-0597">Phosphoprotein</keyword>
<dbReference type="SMART" id="SM00387">
    <property type="entry name" value="HATPase_c"/>
    <property type="match status" value="1"/>
</dbReference>
<evidence type="ECO:0000256" key="2">
    <source>
        <dbReference type="ARBA" id="ARBA00004429"/>
    </source>
</evidence>
<evidence type="ECO:0000256" key="8">
    <source>
        <dbReference type="ARBA" id="ARBA00023136"/>
    </source>
</evidence>
<comment type="subcellular location">
    <subcellularLocation>
        <location evidence="2">Cell inner membrane</location>
        <topology evidence="2">Multi-pass membrane protein</topology>
    </subcellularLocation>
</comment>
<reference evidence="14 15" key="1">
    <citation type="submission" date="2020-10" db="EMBL/GenBank/DDBJ databases">
        <title>Genome sequencing of Massilia sp. LPB0304.</title>
        <authorList>
            <person name="Kim J."/>
        </authorList>
    </citation>
    <scope>NUCLEOTIDE SEQUENCE [LARGE SCALE GENOMIC DNA]</scope>
    <source>
        <strain evidence="14 15">LPB0304</strain>
    </source>
</reference>
<dbReference type="Pfam" id="PF02518">
    <property type="entry name" value="HATPase_c"/>
    <property type="match status" value="1"/>
</dbReference>
<dbReference type="Gene3D" id="3.30.450.20">
    <property type="entry name" value="PAS domain"/>
    <property type="match status" value="4"/>
</dbReference>
<dbReference type="AlphaFoldDB" id="A0A7L9U3U1"/>
<dbReference type="InterPro" id="IPR011006">
    <property type="entry name" value="CheY-like_superfamily"/>
</dbReference>
<dbReference type="SUPFAM" id="SSF55785">
    <property type="entry name" value="PYP-like sensor domain (PAS domain)"/>
    <property type="match status" value="4"/>
</dbReference>
<proteinExistence type="predicted"/>
<dbReference type="Gene3D" id="2.10.70.100">
    <property type="match status" value="1"/>
</dbReference>
<feature type="domain" description="PAC" evidence="13">
    <location>
        <begin position="400"/>
        <end position="452"/>
    </location>
</feature>
<dbReference type="SMART" id="SM00448">
    <property type="entry name" value="REC"/>
    <property type="match status" value="1"/>
</dbReference>
<dbReference type="InterPro" id="IPR035965">
    <property type="entry name" value="PAS-like_dom_sf"/>
</dbReference>
<dbReference type="SMART" id="SM00388">
    <property type="entry name" value="HisKA"/>
    <property type="match status" value="1"/>
</dbReference>
<dbReference type="Gene3D" id="3.40.50.2300">
    <property type="match status" value="1"/>
</dbReference>
<dbReference type="Pfam" id="PF00072">
    <property type="entry name" value="Response_reg"/>
    <property type="match status" value="1"/>
</dbReference>
<dbReference type="InterPro" id="IPR003661">
    <property type="entry name" value="HisK_dim/P_dom"/>
</dbReference>
<dbReference type="InterPro" id="IPR000700">
    <property type="entry name" value="PAS-assoc_C"/>
</dbReference>
<dbReference type="InterPro" id="IPR004358">
    <property type="entry name" value="Sig_transdc_His_kin-like_C"/>
</dbReference>
<dbReference type="EMBL" id="CP062941">
    <property type="protein sequence ID" value="QOL48696.1"/>
    <property type="molecule type" value="Genomic_DNA"/>
</dbReference>
<feature type="modified residue" description="4-aspartylphosphate" evidence="9">
    <location>
        <position position="890"/>
    </location>
</feature>
<dbReference type="FunFam" id="1.10.287.130:FF:000001">
    <property type="entry name" value="Two-component sensor histidine kinase"/>
    <property type="match status" value="1"/>
</dbReference>
<keyword evidence="5" id="KW-0808">Transferase</keyword>
<dbReference type="PROSITE" id="PS50109">
    <property type="entry name" value="HIS_KIN"/>
    <property type="match status" value="1"/>
</dbReference>
<comment type="catalytic activity">
    <reaction evidence="1">
        <text>ATP + protein L-histidine = ADP + protein N-phospho-L-histidine.</text>
        <dbReference type="EC" id="2.7.13.3"/>
    </reaction>
</comment>
<dbReference type="FunFam" id="3.30.565.10:FF:000006">
    <property type="entry name" value="Sensor histidine kinase WalK"/>
    <property type="match status" value="1"/>
</dbReference>
<evidence type="ECO:0000259" key="13">
    <source>
        <dbReference type="PROSITE" id="PS50113"/>
    </source>
</evidence>
<dbReference type="InterPro" id="IPR003594">
    <property type="entry name" value="HATPase_dom"/>
</dbReference>
<evidence type="ECO:0000256" key="9">
    <source>
        <dbReference type="PROSITE-ProRule" id="PRU00169"/>
    </source>
</evidence>
<sequence length="959" mass="104053">MNQQANQAEFLDNGGRTGRRIRSLDWSKHPLGPIEAWDATLRTSLGIVLSSSFPTFLVWGEDLTLFFNDPYEPMLGQKAHSLGSPYPAVWHEVWDSLGPYIRRVMAGESFFFENYETTLERHGYPEQAWFTFSYNPLRDAGGSVRGLICTCVEVTDKVRALARHKEAEERLALSLEASGNIGTWSYDLDDGATHVDERFARLFQVDAALARSGTELERFTDMIHPEDRPRVVAAIEAVILAPAHLDTRYDIDYRIPQRSGCEVWVNARGKVFTDPASGKRRFAGIAVDITARKMAEDARIASEARAAAASLRAEDSRRRLDALLEAAPVGIAYADTNGRLLVTNAANRAIWGDYLPDNGIAGYDAWKGWLAADGATPDSCMAPSDWPIARVLDGGDSHEAVIEIEPFGAPGTRKTVLVRAQAMRDAGGALVGAVAATMDISAQVQAERALKESEQKFRSIANVIPQMVWSSNVEGSEHYVNERWHEYTGIVPAAASYRIWRQVVHPDDQGPLLAAWKKSFAANVLFEAEHRMVHHAGGYRWVLNRAMPSFDENGRATHWVGTLTDIHDQKAGADELRAAARRKDEFLAMLAHELRNPLAPISNAAQLLTMAGSNAQRIRQSSEVITRQVRHMTALVDDLLDVSRVTRGLVALERELVDISAVVTGAVEQARPLIEARAHRFELDLGPDLGCAGVRVLGDRTRLVQVVANLLNNAAKYTPQGGRIGLAVSTHAGCVTISVRDNGIGIGAAMLPQVFDLFSQAERTPDRSQGGLGLGLALVKSLVQLHGGRVEAHSEGLGHGSTFRVAFDIAATAGPERTPGAHEQAGAVGTEAGCPGSPGRRVLVVDDNIDAAQSLADVLGALGHTVSTADSPGAALANAAADWPEVFILDIGLPDIDGYELVRRLRALQGARPARYVALTGYGQAHDKVLARSAGFDHHFVKPVKLESLSAVLDRKVGD</sequence>
<organism evidence="14 15">
    <name type="scientific">Massilia litorea</name>
    <dbReference type="NCBI Taxonomy" id="2769491"/>
    <lineage>
        <taxon>Bacteria</taxon>
        <taxon>Pseudomonadati</taxon>
        <taxon>Pseudomonadota</taxon>
        <taxon>Betaproteobacteria</taxon>
        <taxon>Burkholderiales</taxon>
        <taxon>Oxalobacteraceae</taxon>
        <taxon>Telluria group</taxon>
        <taxon>Massilia</taxon>
    </lineage>
</organism>